<evidence type="ECO:0000256" key="3">
    <source>
        <dbReference type="ARBA" id="ARBA00022723"/>
    </source>
</evidence>
<keyword evidence="6" id="KW-0862">Zinc</keyword>
<accession>A0A1T5A3R7</accession>
<protein>
    <submittedName>
        <fullName evidence="11">Por secretion system C-terminal sorting domain-containing protein</fullName>
    </submittedName>
</protein>
<evidence type="ECO:0000256" key="4">
    <source>
        <dbReference type="ARBA" id="ARBA00022729"/>
    </source>
</evidence>
<organism evidence="11 12">
    <name type="scientific">Parapedobacter luteus</name>
    <dbReference type="NCBI Taxonomy" id="623280"/>
    <lineage>
        <taxon>Bacteria</taxon>
        <taxon>Pseudomonadati</taxon>
        <taxon>Bacteroidota</taxon>
        <taxon>Sphingobacteriia</taxon>
        <taxon>Sphingobacteriales</taxon>
        <taxon>Sphingobacteriaceae</taxon>
        <taxon>Parapedobacter</taxon>
    </lineage>
</organism>
<evidence type="ECO:0000256" key="5">
    <source>
        <dbReference type="ARBA" id="ARBA00022801"/>
    </source>
</evidence>
<dbReference type="GO" id="GO:0008237">
    <property type="term" value="F:metallopeptidase activity"/>
    <property type="evidence" value="ECO:0007669"/>
    <property type="project" value="UniProtKB-KW"/>
</dbReference>
<comment type="similarity">
    <text evidence="1">Belongs to the peptidase M43B family.</text>
</comment>
<reference evidence="11 12" key="1">
    <citation type="submission" date="2017-02" db="EMBL/GenBank/DDBJ databases">
        <authorList>
            <person name="Peterson S.W."/>
        </authorList>
    </citation>
    <scope>NUCLEOTIDE SEQUENCE [LARGE SCALE GENOMIC DNA]</scope>
    <source>
        <strain evidence="11 12">DSM 22899</strain>
    </source>
</reference>
<name>A0A1T5A3R7_9SPHI</name>
<evidence type="ECO:0000259" key="9">
    <source>
        <dbReference type="Pfam" id="PF05572"/>
    </source>
</evidence>
<keyword evidence="2" id="KW-0645">Protease</keyword>
<dbReference type="SUPFAM" id="SSF55486">
    <property type="entry name" value="Metalloproteases ('zincins'), catalytic domain"/>
    <property type="match status" value="1"/>
</dbReference>
<dbReference type="NCBIfam" id="TIGR04183">
    <property type="entry name" value="Por_Secre_tail"/>
    <property type="match status" value="1"/>
</dbReference>
<dbReference type="InterPro" id="IPR024079">
    <property type="entry name" value="MetalloPept_cat_dom_sf"/>
</dbReference>
<dbReference type="InterPro" id="IPR026444">
    <property type="entry name" value="Secre_tail"/>
</dbReference>
<evidence type="ECO:0000256" key="8">
    <source>
        <dbReference type="ARBA" id="ARBA00023157"/>
    </source>
</evidence>
<feature type="domain" description="Secretion system C-terminal sorting" evidence="10">
    <location>
        <begin position="382"/>
        <end position="463"/>
    </location>
</feature>
<evidence type="ECO:0000313" key="11">
    <source>
        <dbReference type="EMBL" id="SKB29642.1"/>
    </source>
</evidence>
<dbReference type="GO" id="GO:0046872">
    <property type="term" value="F:metal ion binding"/>
    <property type="evidence" value="ECO:0007669"/>
    <property type="project" value="UniProtKB-KW"/>
</dbReference>
<dbReference type="STRING" id="623280.SAMN05660226_00556"/>
<dbReference type="InterPro" id="IPR008754">
    <property type="entry name" value="Peptidase_M43"/>
</dbReference>
<dbReference type="Gene3D" id="3.40.390.10">
    <property type="entry name" value="Collagenase (Catalytic Domain)"/>
    <property type="match status" value="1"/>
</dbReference>
<feature type="domain" description="Peptidase M43 pregnancy-associated plasma-A" evidence="9">
    <location>
        <begin position="23"/>
        <end position="164"/>
    </location>
</feature>
<evidence type="ECO:0000256" key="7">
    <source>
        <dbReference type="ARBA" id="ARBA00023049"/>
    </source>
</evidence>
<keyword evidence="5" id="KW-0378">Hydrolase</keyword>
<dbReference type="GO" id="GO:0006508">
    <property type="term" value="P:proteolysis"/>
    <property type="evidence" value="ECO:0007669"/>
    <property type="project" value="UniProtKB-KW"/>
</dbReference>
<evidence type="ECO:0000256" key="6">
    <source>
        <dbReference type="ARBA" id="ARBA00022833"/>
    </source>
</evidence>
<gene>
    <name evidence="11" type="ORF">SAMN05660226_00556</name>
</gene>
<dbReference type="RefSeq" id="WP_079715272.1">
    <property type="nucleotide sequence ID" value="NZ_FUYS01000001.1"/>
</dbReference>
<dbReference type="CDD" id="cd04275">
    <property type="entry name" value="ZnMc_pappalysin_like"/>
    <property type="match status" value="1"/>
</dbReference>
<dbReference type="Pfam" id="PF05572">
    <property type="entry name" value="Peptidase_M43"/>
    <property type="match status" value="1"/>
</dbReference>
<keyword evidence="4" id="KW-0732">Signal</keyword>
<evidence type="ECO:0000256" key="2">
    <source>
        <dbReference type="ARBA" id="ARBA00022670"/>
    </source>
</evidence>
<keyword evidence="7" id="KW-0482">Metalloprotease</keyword>
<dbReference type="EMBL" id="FUYS01000001">
    <property type="protein sequence ID" value="SKB29642.1"/>
    <property type="molecule type" value="Genomic_DNA"/>
</dbReference>
<sequence length="466" mass="50450">MSQNSDKVNESATGIKLGANGSAAWPTDRYLNIWVCNLAGDLLGYAQFPHYYATDPNTDGVVVTTTAFGRTGNVLAPFHLGRTATHEVGHWLNLRHIWGDYVGCGGVGDEVADTPDQNDARTGCPSFPQISCGTNDMFMNYMDYTNDGCMNIFTLGQRNRMRALFATNGVRRSFIETPYGFSITGPSTLCTSETYTVTNLPAGATVTWSASPAGAVTLSGSGNSRTVTRSGSYSGWVTLSATLGTSCGNTVLTRDIYVGFPYIECIAYSNAIEEGDFTCQHDGGVSYLCTTHGNNRILIKTDAPHTQYEIQIRSYPSLAVVSTQTTTSKLTTLSYVPTVPGWYNIRVRAIGSISCGPGPWQEDDIEFMDCSGMDGGTTVWKVFPNPADETLTVALGSKAEDSGLPDKSALPAFRVTLYDSGGRQLRQGESKEGRIAFDTRQLAAGTYFVHIHHNGEVEKRQVVIRH</sequence>
<evidence type="ECO:0000313" key="12">
    <source>
        <dbReference type="Proteomes" id="UP000190541"/>
    </source>
</evidence>
<keyword evidence="8" id="KW-1015">Disulfide bond</keyword>
<dbReference type="PANTHER" id="PTHR47466:SF1">
    <property type="entry name" value="METALLOPROTEASE MEP1 (AFU_ORTHOLOGUE AFUA_1G07730)-RELATED"/>
    <property type="match status" value="1"/>
</dbReference>
<dbReference type="PANTHER" id="PTHR47466">
    <property type="match status" value="1"/>
</dbReference>
<dbReference type="AlphaFoldDB" id="A0A1T5A3R7"/>
<keyword evidence="12" id="KW-1185">Reference proteome</keyword>
<proteinExistence type="inferred from homology"/>
<keyword evidence="3" id="KW-0479">Metal-binding</keyword>
<evidence type="ECO:0000256" key="1">
    <source>
        <dbReference type="ARBA" id="ARBA00008721"/>
    </source>
</evidence>
<dbReference type="OrthoDB" id="9342482at2"/>
<dbReference type="Pfam" id="PF18962">
    <property type="entry name" value="Por_Secre_tail"/>
    <property type="match status" value="1"/>
</dbReference>
<evidence type="ECO:0000259" key="10">
    <source>
        <dbReference type="Pfam" id="PF18962"/>
    </source>
</evidence>
<dbReference type="Proteomes" id="UP000190541">
    <property type="component" value="Unassembled WGS sequence"/>
</dbReference>